<dbReference type="AlphaFoldDB" id="A0A381UFE0"/>
<feature type="transmembrane region" description="Helical" evidence="7">
    <location>
        <begin position="367"/>
        <end position="393"/>
    </location>
</feature>
<dbReference type="InterPro" id="IPR036259">
    <property type="entry name" value="MFS_trans_sf"/>
</dbReference>
<evidence type="ECO:0000259" key="8">
    <source>
        <dbReference type="PROSITE" id="PS50850"/>
    </source>
</evidence>
<feature type="transmembrane region" description="Helical" evidence="7">
    <location>
        <begin position="342"/>
        <end position="361"/>
    </location>
</feature>
<evidence type="ECO:0000256" key="4">
    <source>
        <dbReference type="ARBA" id="ARBA00022692"/>
    </source>
</evidence>
<keyword evidence="3" id="KW-1003">Cell membrane</keyword>
<feature type="transmembrane region" description="Helical" evidence="7">
    <location>
        <begin position="170"/>
        <end position="192"/>
    </location>
</feature>
<organism evidence="9">
    <name type="scientific">marine metagenome</name>
    <dbReference type="NCBI Taxonomy" id="408172"/>
    <lineage>
        <taxon>unclassified sequences</taxon>
        <taxon>metagenomes</taxon>
        <taxon>ecological metagenomes</taxon>
    </lineage>
</organism>
<gene>
    <name evidence="9" type="ORF">METZ01_LOCUS78227</name>
</gene>
<dbReference type="SUPFAM" id="SSF103473">
    <property type="entry name" value="MFS general substrate transporter"/>
    <property type="match status" value="2"/>
</dbReference>
<feature type="transmembrane region" description="Helical" evidence="7">
    <location>
        <begin position="213"/>
        <end position="234"/>
    </location>
</feature>
<feature type="transmembrane region" description="Helical" evidence="7">
    <location>
        <begin position="84"/>
        <end position="101"/>
    </location>
</feature>
<evidence type="ECO:0000313" key="9">
    <source>
        <dbReference type="EMBL" id="SVA25373.1"/>
    </source>
</evidence>
<dbReference type="EMBL" id="UINC01006084">
    <property type="protein sequence ID" value="SVA25373.1"/>
    <property type="molecule type" value="Genomic_DNA"/>
</dbReference>
<evidence type="ECO:0000256" key="1">
    <source>
        <dbReference type="ARBA" id="ARBA00004651"/>
    </source>
</evidence>
<feature type="domain" description="Major facilitator superfamily (MFS) profile" evidence="8">
    <location>
        <begin position="18"/>
        <end position="485"/>
    </location>
</feature>
<keyword evidence="2" id="KW-0813">Transport</keyword>
<feature type="transmembrane region" description="Helical" evidence="7">
    <location>
        <begin position="12"/>
        <end position="31"/>
    </location>
</feature>
<dbReference type="GO" id="GO:0022857">
    <property type="term" value="F:transmembrane transporter activity"/>
    <property type="evidence" value="ECO:0007669"/>
    <property type="project" value="InterPro"/>
</dbReference>
<evidence type="ECO:0000256" key="7">
    <source>
        <dbReference type="SAM" id="Phobius"/>
    </source>
</evidence>
<protein>
    <recommendedName>
        <fullName evidence="8">Major facilitator superfamily (MFS) profile domain-containing protein</fullName>
    </recommendedName>
</protein>
<keyword evidence="6 7" id="KW-0472">Membrane</keyword>
<feature type="transmembrane region" description="Helical" evidence="7">
    <location>
        <begin position="51"/>
        <end position="72"/>
    </location>
</feature>
<dbReference type="CDD" id="cd17321">
    <property type="entry name" value="MFS_MMR_MDR_like"/>
    <property type="match status" value="1"/>
</dbReference>
<keyword evidence="4 7" id="KW-0812">Transmembrane</keyword>
<feature type="transmembrane region" description="Helical" evidence="7">
    <location>
        <begin position="279"/>
        <end position="301"/>
    </location>
</feature>
<sequence>MKFPLSSLASKPAYRWWIYGAVSTGTFISVLEQSATSIVIPRIAEDFGTDIPTVQWLAIGYMLCVSALMMPAGAVADMLGRRQVWIWGLVLFAAASLVTSFSSNFGMVLSGKILMGVGASVAQANGMAMIARAFPDSERGRAAGLHMTVVGIGAVGGPVVGGGIDSLLDWRAIFVFIAAFSLLSALIATIVLQDDDGESGTDNRSLGQLDWGGTVLSAVFLLLVMVAITFANDLGWRSPVIYGGFFLSVIVFAGFLLWEKRCPNPMLPLSLFNSVPFSLGAIARFLCFCGSSATFFLMPFFLVSGLRMTTAEAALYLLPAAVSMSVFGPISGKIADRIGTRIPSTFGMILAIVSMYLYSTITLESNPMVVAVASAISGTGMSIFMAPNASVMLGAAGRERYGIVSAFLNLTRNGAHVVGIAVPTAVVVLVMETMGYDADLSDTEKLNDIGLRMAYVSAMTKAFLISIGLMIVATILVAISPIDKSLSSQ</sequence>
<dbReference type="PRINTS" id="PR01036">
    <property type="entry name" value="TCRTETB"/>
</dbReference>
<keyword evidence="5 7" id="KW-1133">Transmembrane helix</keyword>
<evidence type="ECO:0000256" key="5">
    <source>
        <dbReference type="ARBA" id="ARBA00022989"/>
    </source>
</evidence>
<feature type="transmembrane region" description="Helical" evidence="7">
    <location>
        <begin position="313"/>
        <end position="330"/>
    </location>
</feature>
<feature type="transmembrane region" description="Helical" evidence="7">
    <location>
        <begin position="414"/>
        <end position="434"/>
    </location>
</feature>
<dbReference type="GO" id="GO:0005886">
    <property type="term" value="C:plasma membrane"/>
    <property type="evidence" value="ECO:0007669"/>
    <property type="project" value="UniProtKB-SubCell"/>
</dbReference>
<dbReference type="PROSITE" id="PS50850">
    <property type="entry name" value="MFS"/>
    <property type="match status" value="1"/>
</dbReference>
<evidence type="ECO:0000256" key="3">
    <source>
        <dbReference type="ARBA" id="ARBA00022475"/>
    </source>
</evidence>
<reference evidence="9" key="1">
    <citation type="submission" date="2018-05" db="EMBL/GenBank/DDBJ databases">
        <authorList>
            <person name="Lanie J.A."/>
            <person name="Ng W.-L."/>
            <person name="Kazmierczak K.M."/>
            <person name="Andrzejewski T.M."/>
            <person name="Davidsen T.M."/>
            <person name="Wayne K.J."/>
            <person name="Tettelin H."/>
            <person name="Glass J.I."/>
            <person name="Rusch D."/>
            <person name="Podicherti R."/>
            <person name="Tsui H.-C.T."/>
            <person name="Winkler M.E."/>
        </authorList>
    </citation>
    <scope>NUCLEOTIDE SEQUENCE</scope>
</reference>
<feature type="transmembrane region" description="Helical" evidence="7">
    <location>
        <begin position="240"/>
        <end position="258"/>
    </location>
</feature>
<accession>A0A381UFE0</accession>
<dbReference type="Gene3D" id="1.20.1720.10">
    <property type="entry name" value="Multidrug resistance protein D"/>
    <property type="match status" value="1"/>
</dbReference>
<evidence type="ECO:0000256" key="6">
    <source>
        <dbReference type="ARBA" id="ARBA00023136"/>
    </source>
</evidence>
<dbReference type="PANTHER" id="PTHR42718">
    <property type="entry name" value="MAJOR FACILITATOR SUPERFAMILY MULTIDRUG TRANSPORTER MFSC"/>
    <property type="match status" value="1"/>
</dbReference>
<dbReference type="InterPro" id="IPR011701">
    <property type="entry name" value="MFS"/>
</dbReference>
<proteinExistence type="predicted"/>
<feature type="transmembrane region" description="Helical" evidence="7">
    <location>
        <begin position="113"/>
        <end position="131"/>
    </location>
</feature>
<dbReference type="Gene3D" id="1.20.1250.20">
    <property type="entry name" value="MFS general substrate transporter like domains"/>
    <property type="match status" value="1"/>
</dbReference>
<dbReference type="InterPro" id="IPR005829">
    <property type="entry name" value="Sugar_transporter_CS"/>
</dbReference>
<comment type="subcellular location">
    <subcellularLocation>
        <location evidence="1">Cell membrane</location>
        <topology evidence="1">Multi-pass membrane protein</topology>
    </subcellularLocation>
</comment>
<dbReference type="Pfam" id="PF07690">
    <property type="entry name" value="MFS_1"/>
    <property type="match status" value="1"/>
</dbReference>
<dbReference type="InterPro" id="IPR020846">
    <property type="entry name" value="MFS_dom"/>
</dbReference>
<dbReference type="PROSITE" id="PS00216">
    <property type="entry name" value="SUGAR_TRANSPORT_1"/>
    <property type="match status" value="1"/>
</dbReference>
<name>A0A381UFE0_9ZZZZ</name>
<feature type="transmembrane region" description="Helical" evidence="7">
    <location>
        <begin position="143"/>
        <end position="164"/>
    </location>
</feature>
<dbReference type="PANTHER" id="PTHR42718:SF46">
    <property type="entry name" value="BLR6921 PROTEIN"/>
    <property type="match status" value="1"/>
</dbReference>
<feature type="transmembrane region" description="Helical" evidence="7">
    <location>
        <begin position="454"/>
        <end position="479"/>
    </location>
</feature>
<evidence type="ECO:0000256" key="2">
    <source>
        <dbReference type="ARBA" id="ARBA00022448"/>
    </source>
</evidence>